<feature type="region of interest" description="Disordered" evidence="1">
    <location>
        <begin position="93"/>
        <end position="129"/>
    </location>
</feature>
<reference evidence="2 3" key="1">
    <citation type="submission" date="2007-06" db="EMBL/GenBank/DDBJ databases">
        <authorList>
            <person name="Shimkets L."/>
            <person name="Ferriera S."/>
            <person name="Johnson J."/>
            <person name="Kravitz S."/>
            <person name="Beeson K."/>
            <person name="Sutton G."/>
            <person name="Rogers Y.-H."/>
            <person name="Friedman R."/>
            <person name="Frazier M."/>
            <person name="Venter J.C."/>
        </authorList>
    </citation>
    <scope>NUCLEOTIDE SEQUENCE [LARGE SCALE GENOMIC DNA]</scope>
    <source>
        <strain evidence="2 3">SIR-1</strain>
    </source>
</reference>
<gene>
    <name evidence="2" type="ORF">PPSIR1_26873</name>
</gene>
<keyword evidence="3" id="KW-1185">Reference proteome</keyword>
<dbReference type="EMBL" id="ABCS01000071">
    <property type="protein sequence ID" value="EDM76153.1"/>
    <property type="molecule type" value="Genomic_DNA"/>
</dbReference>
<feature type="compositionally biased region" description="Low complexity" evidence="1">
    <location>
        <begin position="16"/>
        <end position="25"/>
    </location>
</feature>
<comment type="caution">
    <text evidence="2">The sequence shown here is derived from an EMBL/GenBank/DDBJ whole genome shotgun (WGS) entry which is preliminary data.</text>
</comment>
<organism evidence="2 3">
    <name type="scientific">Plesiocystis pacifica SIR-1</name>
    <dbReference type="NCBI Taxonomy" id="391625"/>
    <lineage>
        <taxon>Bacteria</taxon>
        <taxon>Pseudomonadati</taxon>
        <taxon>Myxococcota</taxon>
        <taxon>Polyangia</taxon>
        <taxon>Nannocystales</taxon>
        <taxon>Nannocystaceae</taxon>
        <taxon>Plesiocystis</taxon>
    </lineage>
</organism>
<name>A6GD78_9BACT</name>
<evidence type="ECO:0000256" key="1">
    <source>
        <dbReference type="SAM" id="MobiDB-lite"/>
    </source>
</evidence>
<feature type="region of interest" description="Disordered" evidence="1">
    <location>
        <begin position="1"/>
        <end position="42"/>
    </location>
</feature>
<dbReference type="Proteomes" id="UP000005801">
    <property type="component" value="Unassembled WGS sequence"/>
</dbReference>
<proteinExistence type="predicted"/>
<accession>A6GD78</accession>
<dbReference type="RefSeq" id="WP_006974669.1">
    <property type="nucleotide sequence ID" value="NZ_ABCS01000071.1"/>
</dbReference>
<evidence type="ECO:0000313" key="2">
    <source>
        <dbReference type="EMBL" id="EDM76153.1"/>
    </source>
</evidence>
<dbReference type="STRING" id="391625.PPSIR1_26873"/>
<evidence type="ECO:0000313" key="3">
    <source>
        <dbReference type="Proteomes" id="UP000005801"/>
    </source>
</evidence>
<sequence>MLAGACTDGGEPATSPADPDVVLVEPDPEPSPLAGENPPTPNGEWNIVSIGGTAHSGVLHACSNDDLAQQERELTTILEVISAWEIEGNRLELSGGDMGLTRRSGPRACSRPRALGRTDQSTTEAHRKV</sequence>
<protein>
    <submittedName>
        <fullName evidence="2">Uncharacterized protein</fullName>
    </submittedName>
</protein>
<dbReference type="AlphaFoldDB" id="A6GD78"/>